<dbReference type="EMBL" id="DYUZ01000010">
    <property type="protein sequence ID" value="HJG36747.1"/>
    <property type="molecule type" value="Genomic_DNA"/>
</dbReference>
<proteinExistence type="predicted"/>
<keyword evidence="1" id="KW-1133">Transmembrane helix</keyword>
<dbReference type="AlphaFoldDB" id="A0A921IS25"/>
<evidence type="ECO:0000313" key="2">
    <source>
        <dbReference type="EMBL" id="HJG36747.1"/>
    </source>
</evidence>
<feature type="transmembrane region" description="Helical" evidence="1">
    <location>
        <begin position="148"/>
        <end position="172"/>
    </location>
</feature>
<accession>A0A921IS25</accession>
<sequence>MDGTNHTIGQGGAKVRLIARIAMVVAAIALVAAFFLPWASADAEYREAAAQLPDVMYYEPTGLTAADAADLSLFEYAQVYGSMEDSPWVMYQYIIFAGLAIAAIAFALAAWGKPIGAAVFAILMLAFSRLMVWDFSDRGVLPNSTHDWGIASTVFVIGSIALIVASIWLFVLKRQEKAAA</sequence>
<feature type="transmembrane region" description="Helical" evidence="1">
    <location>
        <begin position="118"/>
        <end position="136"/>
    </location>
</feature>
<dbReference type="Proteomes" id="UP000753256">
    <property type="component" value="Unassembled WGS sequence"/>
</dbReference>
<reference evidence="2" key="1">
    <citation type="journal article" date="2021" name="PeerJ">
        <title>Extensive microbial diversity within the chicken gut microbiome revealed by metagenomics and culture.</title>
        <authorList>
            <person name="Gilroy R."/>
            <person name="Ravi A."/>
            <person name="Getino M."/>
            <person name="Pursley I."/>
            <person name="Horton D.L."/>
            <person name="Alikhan N.F."/>
            <person name="Baker D."/>
            <person name="Gharbi K."/>
            <person name="Hall N."/>
            <person name="Watson M."/>
            <person name="Adriaenssens E.M."/>
            <person name="Foster-Nyarko E."/>
            <person name="Jarju S."/>
            <person name="Secka A."/>
            <person name="Antonio M."/>
            <person name="Oren A."/>
            <person name="Chaudhuri R.R."/>
            <person name="La Ragione R."/>
            <person name="Hildebrand F."/>
            <person name="Pallen M.J."/>
        </authorList>
    </citation>
    <scope>NUCLEOTIDE SEQUENCE</scope>
    <source>
        <strain evidence="2">ChiHjej13B12-9602</strain>
    </source>
</reference>
<keyword evidence="1" id="KW-0472">Membrane</keyword>
<gene>
    <name evidence="2" type="ORF">K8V70_02630</name>
</gene>
<feature type="transmembrane region" description="Helical" evidence="1">
    <location>
        <begin position="90"/>
        <end position="111"/>
    </location>
</feature>
<reference evidence="2" key="2">
    <citation type="submission" date="2021-09" db="EMBL/GenBank/DDBJ databases">
        <authorList>
            <person name="Gilroy R."/>
        </authorList>
    </citation>
    <scope>NUCLEOTIDE SEQUENCE</scope>
    <source>
        <strain evidence="2">ChiHjej13B12-9602</strain>
    </source>
</reference>
<comment type="caution">
    <text evidence="2">The sequence shown here is derived from an EMBL/GenBank/DDBJ whole genome shotgun (WGS) entry which is preliminary data.</text>
</comment>
<name>A0A921IS25_9ACTN</name>
<keyword evidence="1" id="KW-0812">Transmembrane</keyword>
<evidence type="ECO:0000256" key="1">
    <source>
        <dbReference type="SAM" id="Phobius"/>
    </source>
</evidence>
<evidence type="ECO:0000313" key="3">
    <source>
        <dbReference type="Proteomes" id="UP000753256"/>
    </source>
</evidence>
<dbReference type="RefSeq" id="WP_273189082.1">
    <property type="nucleotide sequence ID" value="NZ_DYUZ01000010.1"/>
</dbReference>
<organism evidence="2 3">
    <name type="scientific">Enorma phocaeensis</name>
    <dbReference type="NCBI Taxonomy" id="1871019"/>
    <lineage>
        <taxon>Bacteria</taxon>
        <taxon>Bacillati</taxon>
        <taxon>Actinomycetota</taxon>
        <taxon>Coriobacteriia</taxon>
        <taxon>Coriobacteriales</taxon>
        <taxon>Coriobacteriaceae</taxon>
        <taxon>Enorma</taxon>
    </lineage>
</organism>
<protein>
    <submittedName>
        <fullName evidence="2">Uncharacterized protein</fullName>
    </submittedName>
</protein>
<feature type="transmembrane region" description="Helical" evidence="1">
    <location>
        <begin position="21"/>
        <end position="39"/>
    </location>
</feature>